<name>T1G287_HELRO</name>
<dbReference type="STRING" id="6412.T1G287"/>
<dbReference type="GO" id="GO:0030134">
    <property type="term" value="C:COPII-coated ER to Golgi transport vesicle"/>
    <property type="evidence" value="ECO:0000318"/>
    <property type="project" value="GO_Central"/>
</dbReference>
<dbReference type="PROSITE" id="PS50866">
    <property type="entry name" value="GOLD"/>
    <property type="match status" value="1"/>
</dbReference>
<dbReference type="InParanoid" id="T1G287"/>
<dbReference type="KEGG" id="hro:HELRODRAFT_75680"/>
<reference evidence="12" key="1">
    <citation type="submission" date="2012-12" db="EMBL/GenBank/DDBJ databases">
        <authorList>
            <person name="Hellsten U."/>
            <person name="Grimwood J."/>
            <person name="Chapman J.A."/>
            <person name="Shapiro H."/>
            <person name="Aerts A."/>
            <person name="Otillar R.P."/>
            <person name="Terry A.Y."/>
            <person name="Boore J.L."/>
            <person name="Simakov O."/>
            <person name="Marletaz F."/>
            <person name="Cho S.-J."/>
            <person name="Edsinger-Gonzales E."/>
            <person name="Havlak P."/>
            <person name="Kuo D.-H."/>
            <person name="Larsson T."/>
            <person name="Lv J."/>
            <person name="Arendt D."/>
            <person name="Savage R."/>
            <person name="Osoegawa K."/>
            <person name="de Jong P."/>
            <person name="Lindberg D.R."/>
            <person name="Seaver E.C."/>
            <person name="Weisblat D.A."/>
            <person name="Putnam N.H."/>
            <person name="Grigoriev I.V."/>
            <person name="Rokhsar D.S."/>
        </authorList>
    </citation>
    <scope>NUCLEOTIDE SEQUENCE</scope>
</reference>
<dbReference type="EnsemblMetazoa" id="HelroT75680">
    <property type="protein sequence ID" value="HelroP75680"/>
    <property type="gene ID" value="HelroG75680"/>
</dbReference>
<organism evidence="11 12">
    <name type="scientific">Helobdella robusta</name>
    <name type="common">Californian leech</name>
    <dbReference type="NCBI Taxonomy" id="6412"/>
    <lineage>
        <taxon>Eukaryota</taxon>
        <taxon>Metazoa</taxon>
        <taxon>Spiralia</taxon>
        <taxon>Lophotrochozoa</taxon>
        <taxon>Annelida</taxon>
        <taxon>Clitellata</taxon>
        <taxon>Hirudinea</taxon>
        <taxon>Rhynchobdellida</taxon>
        <taxon>Glossiphoniidae</taxon>
        <taxon>Helobdella</taxon>
    </lineage>
</organism>
<evidence type="ECO:0000313" key="12">
    <source>
        <dbReference type="Proteomes" id="UP000015101"/>
    </source>
</evidence>
<reference evidence="10 12" key="2">
    <citation type="journal article" date="2013" name="Nature">
        <title>Insights into bilaterian evolution from three spiralian genomes.</title>
        <authorList>
            <person name="Simakov O."/>
            <person name="Marletaz F."/>
            <person name="Cho S.J."/>
            <person name="Edsinger-Gonzales E."/>
            <person name="Havlak P."/>
            <person name="Hellsten U."/>
            <person name="Kuo D.H."/>
            <person name="Larsson T."/>
            <person name="Lv J."/>
            <person name="Arendt D."/>
            <person name="Savage R."/>
            <person name="Osoegawa K."/>
            <person name="de Jong P."/>
            <person name="Grimwood J."/>
            <person name="Chapman J.A."/>
            <person name="Shapiro H."/>
            <person name="Aerts A."/>
            <person name="Otillar R.P."/>
            <person name="Terry A.Y."/>
            <person name="Boore J.L."/>
            <person name="Grigoriev I.V."/>
            <person name="Lindberg D.R."/>
            <person name="Seaver E.C."/>
            <person name="Weisblat D.A."/>
            <person name="Putnam N.H."/>
            <person name="Rokhsar D.S."/>
        </authorList>
    </citation>
    <scope>NUCLEOTIDE SEQUENCE</scope>
</reference>
<feature type="domain" description="GOLD" evidence="9">
    <location>
        <begin position="34"/>
        <end position="129"/>
    </location>
</feature>
<keyword evidence="4" id="KW-0732">Signal</keyword>
<dbReference type="GO" id="GO:0005794">
    <property type="term" value="C:Golgi apparatus"/>
    <property type="evidence" value="ECO:0000318"/>
    <property type="project" value="GO_Central"/>
</dbReference>
<proteinExistence type="inferred from homology"/>
<dbReference type="OrthoDB" id="3427at2759"/>
<dbReference type="GO" id="GO:0005793">
    <property type="term" value="C:endoplasmic reticulum-Golgi intermediate compartment"/>
    <property type="evidence" value="ECO:0000318"/>
    <property type="project" value="GO_Central"/>
</dbReference>
<dbReference type="PANTHER" id="PTHR22811">
    <property type="entry name" value="TRANSMEMBRANE EMP24 DOMAIN-CONTAINING PROTEIN"/>
    <property type="match status" value="1"/>
</dbReference>
<keyword evidence="12" id="KW-1185">Reference proteome</keyword>
<dbReference type="GO" id="GO:0005783">
    <property type="term" value="C:endoplasmic reticulum"/>
    <property type="evidence" value="ECO:0000318"/>
    <property type="project" value="GO_Central"/>
</dbReference>
<dbReference type="Proteomes" id="UP000015101">
    <property type="component" value="Unassembled WGS sequence"/>
</dbReference>
<evidence type="ECO:0000256" key="7">
    <source>
        <dbReference type="RuleBase" id="RU003827"/>
    </source>
</evidence>
<keyword evidence="6 8" id="KW-0472">Membrane</keyword>
<comment type="subcellular location">
    <subcellularLocation>
        <location evidence="1 7">Membrane</location>
        <topology evidence="1 7">Single-pass type I membrane protein</topology>
    </subcellularLocation>
</comment>
<dbReference type="RefSeq" id="XP_009013970.1">
    <property type="nucleotide sequence ID" value="XM_009015722.1"/>
</dbReference>
<evidence type="ECO:0000256" key="6">
    <source>
        <dbReference type="ARBA" id="ARBA00023136"/>
    </source>
</evidence>
<dbReference type="GO" id="GO:0007030">
    <property type="term" value="P:Golgi organization"/>
    <property type="evidence" value="ECO:0000318"/>
    <property type="project" value="GO_Central"/>
</dbReference>
<dbReference type="EMBL" id="KB096134">
    <property type="protein sequence ID" value="ESO08181.1"/>
    <property type="molecule type" value="Genomic_DNA"/>
</dbReference>
<reference evidence="11" key="3">
    <citation type="submission" date="2015-06" db="UniProtKB">
        <authorList>
            <consortium name="EnsemblMetazoa"/>
        </authorList>
    </citation>
    <scope>IDENTIFICATION</scope>
</reference>
<dbReference type="GO" id="GO:0006888">
    <property type="term" value="P:endoplasmic reticulum to Golgi vesicle-mediated transport"/>
    <property type="evidence" value="ECO:0000318"/>
    <property type="project" value="GO_Central"/>
</dbReference>
<dbReference type="EMBL" id="AMQM01003429">
    <property type="status" value="NOT_ANNOTATED_CDS"/>
    <property type="molecule type" value="Genomic_DNA"/>
</dbReference>
<dbReference type="InterPro" id="IPR009038">
    <property type="entry name" value="GOLD_dom"/>
</dbReference>
<evidence type="ECO:0000313" key="10">
    <source>
        <dbReference type="EMBL" id="ESO08181.1"/>
    </source>
</evidence>
<evidence type="ECO:0000256" key="4">
    <source>
        <dbReference type="ARBA" id="ARBA00022729"/>
    </source>
</evidence>
<accession>T1G287</accession>
<feature type="transmembrane region" description="Helical" evidence="8">
    <location>
        <begin position="185"/>
        <end position="205"/>
    </location>
</feature>
<evidence type="ECO:0000313" key="11">
    <source>
        <dbReference type="EnsemblMetazoa" id="HelroP75680"/>
    </source>
</evidence>
<evidence type="ECO:0000256" key="3">
    <source>
        <dbReference type="ARBA" id="ARBA00022692"/>
    </source>
</evidence>
<keyword evidence="3 7" id="KW-0812">Transmembrane</keyword>
<protein>
    <recommendedName>
        <fullName evidence="9">GOLD domain-containing protein</fullName>
    </recommendedName>
</protein>
<evidence type="ECO:0000259" key="9">
    <source>
        <dbReference type="PROSITE" id="PS50866"/>
    </source>
</evidence>
<sequence>MAGIVVLDSIQLLVAISIFSLTDGLYFHLSETSKKCFIEEVPENTLVTGIYRLLVYDENSKIFLPANRFGVHIDVTGPDGSVTLSRIYAADGRLTFTSAMPGEHVICINSNSSAWYGGSQMEVHLEIRSGQHDYLSIQSKKQLPELQLRVKQLLTHVQTIIKEQQYQKYRERQFRTTSESTYKRVWLWALIQSTIAIFITMYQLLSLRKLFFKKKLI</sequence>
<comment type="similarity">
    <text evidence="2 7">Belongs to the EMP24/GP25L family.</text>
</comment>
<dbReference type="Pfam" id="PF01105">
    <property type="entry name" value="EMP24_GP25L"/>
    <property type="match status" value="1"/>
</dbReference>
<dbReference type="eggNOG" id="KOG1690">
    <property type="taxonomic scope" value="Eukaryota"/>
</dbReference>
<evidence type="ECO:0000256" key="5">
    <source>
        <dbReference type="ARBA" id="ARBA00022989"/>
    </source>
</evidence>
<keyword evidence="5 8" id="KW-1133">Transmembrane helix</keyword>
<dbReference type="InterPro" id="IPR015720">
    <property type="entry name" value="Emp24-like"/>
</dbReference>
<dbReference type="GeneID" id="20215185"/>
<dbReference type="OMA" id="EHVICIN"/>
<dbReference type="HOGENOM" id="CLU_066963_2_2_1"/>
<dbReference type="GO" id="GO:0006886">
    <property type="term" value="P:intracellular protein transport"/>
    <property type="evidence" value="ECO:0000318"/>
    <property type="project" value="GO_Central"/>
</dbReference>
<dbReference type="AlphaFoldDB" id="T1G287"/>
<gene>
    <name evidence="11" type="primary">20215185</name>
    <name evidence="10" type="ORF">HELRODRAFT_75680</name>
</gene>
<evidence type="ECO:0000256" key="8">
    <source>
        <dbReference type="SAM" id="Phobius"/>
    </source>
</evidence>
<evidence type="ECO:0000256" key="1">
    <source>
        <dbReference type="ARBA" id="ARBA00004479"/>
    </source>
</evidence>
<dbReference type="CTD" id="20215185"/>
<evidence type="ECO:0000256" key="2">
    <source>
        <dbReference type="ARBA" id="ARBA00007104"/>
    </source>
</evidence>
<dbReference type="GO" id="GO:0016020">
    <property type="term" value="C:membrane"/>
    <property type="evidence" value="ECO:0007669"/>
    <property type="project" value="UniProtKB-SubCell"/>
</dbReference>
<dbReference type="SMART" id="SM01190">
    <property type="entry name" value="EMP24_GP25L"/>
    <property type="match status" value="1"/>
</dbReference>